<keyword evidence="1" id="KW-0472">Membrane</keyword>
<evidence type="ECO:0000313" key="2">
    <source>
        <dbReference type="EMBL" id="KPL81224.1"/>
    </source>
</evidence>
<dbReference type="RefSeq" id="WP_054536489.1">
    <property type="nucleotide sequence ID" value="NZ_LGKP01000035.1"/>
</dbReference>
<evidence type="ECO:0000313" key="3">
    <source>
        <dbReference type="Proteomes" id="UP000050277"/>
    </source>
</evidence>
<dbReference type="InterPro" id="IPR058068">
    <property type="entry name" value="LIC_13387-like"/>
</dbReference>
<dbReference type="OrthoDB" id="9838492at2"/>
<name>A0A0P6XDV6_9CHLR</name>
<keyword evidence="1" id="KW-1133">Transmembrane helix</keyword>
<accession>A0A0P6XDV6</accession>
<dbReference type="NCBIfam" id="NF047765">
    <property type="entry name" value="LIC_13387_fam"/>
    <property type="match status" value="1"/>
</dbReference>
<dbReference type="AlphaFoldDB" id="A0A0P6XDV6"/>
<keyword evidence="1" id="KW-0812">Transmembrane</keyword>
<keyword evidence="3" id="KW-1185">Reference proteome</keyword>
<reference evidence="2 3" key="1">
    <citation type="submission" date="2015-07" db="EMBL/GenBank/DDBJ databases">
        <title>Whole genome sequence of Herpetosiphon geysericola DSM 7119.</title>
        <authorList>
            <person name="Hemp J."/>
            <person name="Ward L.M."/>
            <person name="Pace L.A."/>
            <person name="Fischer W.W."/>
        </authorList>
    </citation>
    <scope>NUCLEOTIDE SEQUENCE [LARGE SCALE GENOMIC DNA]</scope>
    <source>
        <strain evidence="2 3">DSM 7119</strain>
    </source>
</reference>
<feature type="transmembrane region" description="Helical" evidence="1">
    <location>
        <begin position="91"/>
        <end position="112"/>
    </location>
</feature>
<comment type="caution">
    <text evidence="2">The sequence shown here is derived from an EMBL/GenBank/DDBJ whole genome shotgun (WGS) entry which is preliminary data.</text>
</comment>
<gene>
    <name evidence="2" type="ORF">SE18_21310</name>
</gene>
<protein>
    <submittedName>
        <fullName evidence="2">Uncharacterized protein</fullName>
    </submittedName>
</protein>
<dbReference type="STRING" id="70996.SE18_21310"/>
<dbReference type="Proteomes" id="UP000050277">
    <property type="component" value="Unassembled WGS sequence"/>
</dbReference>
<organism evidence="2 3">
    <name type="scientific">Herpetosiphon geysericola</name>
    <dbReference type="NCBI Taxonomy" id="70996"/>
    <lineage>
        <taxon>Bacteria</taxon>
        <taxon>Bacillati</taxon>
        <taxon>Chloroflexota</taxon>
        <taxon>Chloroflexia</taxon>
        <taxon>Herpetosiphonales</taxon>
        <taxon>Herpetosiphonaceae</taxon>
        <taxon>Herpetosiphon</taxon>
    </lineage>
</organism>
<feature type="transmembrane region" description="Helical" evidence="1">
    <location>
        <begin position="60"/>
        <end position="79"/>
    </location>
</feature>
<evidence type="ECO:0000256" key="1">
    <source>
        <dbReference type="SAM" id="Phobius"/>
    </source>
</evidence>
<dbReference type="EMBL" id="LGKP01000035">
    <property type="protein sequence ID" value="KPL81224.1"/>
    <property type="molecule type" value="Genomic_DNA"/>
</dbReference>
<feature type="transmembrane region" description="Helical" evidence="1">
    <location>
        <begin position="9"/>
        <end position="28"/>
    </location>
</feature>
<proteinExistence type="predicted"/>
<sequence length="141" mass="15468">MQPSLLGKLGAWIFMIVGLGHLYVQLFATEADSSAASQLRQIEVQLPGVQRSMLQLHSGFSLTMGYLLIGYGVLNLLILRVLGNEPARLQAIWRFNSAVSLGLAVLSLRYFFIFPSSSFSITTVVYALASRQAQPQHPSQA</sequence>